<evidence type="ECO:0000259" key="3">
    <source>
        <dbReference type="Pfam" id="PF00144"/>
    </source>
</evidence>
<feature type="domain" description="Beta-lactamase-related" evidence="3">
    <location>
        <begin position="37"/>
        <end position="352"/>
    </location>
</feature>
<keyword evidence="5" id="KW-1185">Reference proteome</keyword>
<dbReference type="SUPFAM" id="SSF103473">
    <property type="entry name" value="MFS general substrate transporter"/>
    <property type="match status" value="1"/>
</dbReference>
<keyword evidence="2" id="KW-0812">Transmembrane</keyword>
<feature type="region of interest" description="Disordered" evidence="1">
    <location>
        <begin position="365"/>
        <end position="387"/>
    </location>
</feature>
<dbReference type="InterPro" id="IPR036259">
    <property type="entry name" value="MFS_trans_sf"/>
</dbReference>
<proteinExistence type="predicted"/>
<dbReference type="Pfam" id="PF00144">
    <property type="entry name" value="Beta-lactamase"/>
    <property type="match status" value="1"/>
</dbReference>
<feature type="transmembrane region" description="Helical" evidence="2">
    <location>
        <begin position="523"/>
        <end position="546"/>
    </location>
</feature>
<dbReference type="EMBL" id="JADAQT010000110">
    <property type="protein sequence ID" value="MBE1878713.1"/>
    <property type="molecule type" value="Genomic_DNA"/>
</dbReference>
<evidence type="ECO:0000256" key="2">
    <source>
        <dbReference type="SAM" id="Phobius"/>
    </source>
</evidence>
<feature type="transmembrane region" description="Helical" evidence="2">
    <location>
        <begin position="480"/>
        <end position="502"/>
    </location>
</feature>
<dbReference type="PANTHER" id="PTHR46825">
    <property type="entry name" value="D-ALANYL-D-ALANINE-CARBOXYPEPTIDASE/ENDOPEPTIDASE AMPH"/>
    <property type="match status" value="1"/>
</dbReference>
<feature type="compositionally biased region" description="Polar residues" evidence="1">
    <location>
        <begin position="365"/>
        <end position="378"/>
    </location>
</feature>
<comment type="caution">
    <text evidence="4">The sequence shown here is derived from an EMBL/GenBank/DDBJ whole genome shotgun (WGS) entry which is preliminary data.</text>
</comment>
<sequence length="628" mass="66454">MRIPAAECRRVAVAVVTSGIVATQLAAPAAAQRDTGIEQVVAEVMEDHGLPGAAVAVVADGKVETHGLGVSDATSGDAVDPEQTRFPIDSVTKVFTATAVMTLVDEGLLDLDTDVNDYLREVEVPDTYPGRPITLRHLLTHTAGFEERVIGNLAASDGGLTAVLRDRLPARLRPPGELAAYSNDGFALAGLVAADALGVDFAEVLSTRLLAPLGMDSTSLLARDPVPFLATLHGQDGRALPREGEPLSPAGGLVSTAADMGLFMRFQLGEGDPVLTPDAKSEMHHTQFRHDPRLPGSALGLREDYRGKTRMLVHGGDGPGSHSLMTLVPGHDRGVFVVFNGDGTRDGAASAELATDRILDLLLGKSTSADGPSGTETPDTAAAAESGSYGTTRMNYSDYSGLFLALGTGVDVAVKPDGSLTTIGLTTDPGAAEQDWRPVGEGLYQERGGSRLIAFGESDGRLMLYDGHEAHTKLAWHEQVWLHLVLAMAGFMLLASLIVWPLGAAVRRRRARRPLRRSHGERIAEILAGATGLLVTAFVVAMSLLLADPERFMVRVLEGRQDIELAAIPLALAVVTSLGMVCAAVLGWIRDWWGRGRRVHYTLAALGATLVVGFAMRYHLATAPLALL</sequence>
<dbReference type="Gene3D" id="3.40.710.10">
    <property type="entry name" value="DD-peptidase/beta-lactamase superfamily"/>
    <property type="match status" value="1"/>
</dbReference>
<dbReference type="InterPro" id="IPR012338">
    <property type="entry name" value="Beta-lactam/transpept-like"/>
</dbReference>
<accession>A0ABR9N4Y7</accession>
<organism evidence="4 5">
    <name type="scientific">Myceligenerans pegani</name>
    <dbReference type="NCBI Taxonomy" id="2776917"/>
    <lineage>
        <taxon>Bacteria</taxon>
        <taxon>Bacillati</taxon>
        <taxon>Actinomycetota</taxon>
        <taxon>Actinomycetes</taxon>
        <taxon>Micrococcales</taxon>
        <taxon>Promicromonosporaceae</taxon>
        <taxon>Myceligenerans</taxon>
    </lineage>
</organism>
<keyword evidence="2" id="KW-1133">Transmembrane helix</keyword>
<feature type="transmembrane region" description="Helical" evidence="2">
    <location>
        <begin position="601"/>
        <end position="620"/>
    </location>
</feature>
<reference evidence="4 5" key="1">
    <citation type="submission" date="2020-10" db="EMBL/GenBank/DDBJ databases">
        <title>Myceligenerans pegani sp. nov., an endophytic actinomycete isolated from Peganum harmala L. in Xinjiang, China.</title>
        <authorList>
            <person name="Xin L."/>
        </authorList>
    </citation>
    <scope>NUCLEOTIDE SEQUENCE [LARGE SCALE GENOMIC DNA]</scope>
    <source>
        <strain evidence="4 5">TRM65318</strain>
    </source>
</reference>
<dbReference type="RefSeq" id="WP_192865253.1">
    <property type="nucleotide sequence ID" value="NZ_JADAQT010000110.1"/>
</dbReference>
<dbReference type="SUPFAM" id="SSF56601">
    <property type="entry name" value="beta-lactamase/transpeptidase-like"/>
    <property type="match status" value="1"/>
</dbReference>
<name>A0ABR9N4Y7_9MICO</name>
<dbReference type="InterPro" id="IPR050491">
    <property type="entry name" value="AmpC-like"/>
</dbReference>
<dbReference type="PANTHER" id="PTHR46825:SF9">
    <property type="entry name" value="BETA-LACTAMASE-RELATED DOMAIN-CONTAINING PROTEIN"/>
    <property type="match status" value="1"/>
</dbReference>
<evidence type="ECO:0000313" key="5">
    <source>
        <dbReference type="Proteomes" id="UP000625527"/>
    </source>
</evidence>
<evidence type="ECO:0000313" key="4">
    <source>
        <dbReference type="EMBL" id="MBE1878713.1"/>
    </source>
</evidence>
<dbReference type="InterPro" id="IPR001466">
    <property type="entry name" value="Beta-lactam-related"/>
</dbReference>
<evidence type="ECO:0000256" key="1">
    <source>
        <dbReference type="SAM" id="MobiDB-lite"/>
    </source>
</evidence>
<protein>
    <submittedName>
        <fullName evidence="4">Beta-lactamase family protein</fullName>
    </submittedName>
</protein>
<dbReference type="Proteomes" id="UP000625527">
    <property type="component" value="Unassembled WGS sequence"/>
</dbReference>
<gene>
    <name evidence="4" type="ORF">IHE71_23745</name>
</gene>
<feature type="transmembrane region" description="Helical" evidence="2">
    <location>
        <begin position="566"/>
        <end position="589"/>
    </location>
</feature>
<keyword evidence="2" id="KW-0472">Membrane</keyword>